<keyword evidence="2 5" id="KW-0863">Zinc-finger</keyword>
<evidence type="ECO:0000259" key="7">
    <source>
        <dbReference type="PROSITE" id="PS50950"/>
    </source>
</evidence>
<keyword evidence="1" id="KW-0479">Metal-binding</keyword>
<dbReference type="SUPFAM" id="SSF57716">
    <property type="entry name" value="Glucocorticoid receptor-like (DNA-binding domain)"/>
    <property type="match status" value="1"/>
</dbReference>
<sequence length="331" mass="38027">MGRFCEVISCLSNTVRNLDKSFYKFPVNDIERHVCVREYIEIFAHFLATSFYRCRLWVKFCRSPDLHRLLRESGYNALQRKIICSDHFSSESLRDPTRRDRGLKVGAIPSLLVNGTTEIDCQCQDRSAQNLVPEGTPHYCNVEYLDLDRCDDGEDQLSLVHPDIGLSMSHIQSMNFPDTMNSPRDVDADDIVLWESLATGTFTNSCETNNITGLGELFDGQTIRMDGSNKLLLEHPHSEENWNTAADGISESVDVHQKTASKEATIVSLKTLLKIEREKKLKHKEEVKELKEKLRASQRKCDRRLMMIKSLRKKIASLDKNLKHVRKKTRP</sequence>
<proteinExistence type="predicted"/>
<organism evidence="8 9">
    <name type="scientific">Aedes albopictus</name>
    <name type="common">Asian tiger mosquito</name>
    <name type="synonym">Stegomyia albopicta</name>
    <dbReference type="NCBI Taxonomy" id="7160"/>
    <lineage>
        <taxon>Eukaryota</taxon>
        <taxon>Metazoa</taxon>
        <taxon>Ecdysozoa</taxon>
        <taxon>Arthropoda</taxon>
        <taxon>Hexapoda</taxon>
        <taxon>Insecta</taxon>
        <taxon>Pterygota</taxon>
        <taxon>Neoptera</taxon>
        <taxon>Endopterygota</taxon>
        <taxon>Diptera</taxon>
        <taxon>Nematocera</taxon>
        <taxon>Culicoidea</taxon>
        <taxon>Culicidae</taxon>
        <taxon>Culicinae</taxon>
        <taxon>Aedini</taxon>
        <taxon>Aedes</taxon>
        <taxon>Stegomyia</taxon>
    </lineage>
</organism>
<dbReference type="EnsemblMetazoa" id="AALFPA23_017483.R25503">
    <property type="protein sequence ID" value="AALFPA23_017483.P25503"/>
    <property type="gene ID" value="AALFPA23_017483"/>
</dbReference>
<protein>
    <recommendedName>
        <fullName evidence="7">THAP-type domain-containing protein</fullName>
    </recommendedName>
</protein>
<reference evidence="8" key="2">
    <citation type="submission" date="2025-05" db="UniProtKB">
        <authorList>
            <consortium name="EnsemblMetazoa"/>
        </authorList>
    </citation>
    <scope>IDENTIFICATION</scope>
    <source>
        <strain evidence="8">Foshan</strain>
    </source>
</reference>
<accession>A0ABM1ZDI8</accession>
<feature type="coiled-coil region" evidence="6">
    <location>
        <begin position="273"/>
        <end position="328"/>
    </location>
</feature>
<keyword evidence="4 5" id="KW-0238">DNA-binding</keyword>
<dbReference type="SMART" id="SM00980">
    <property type="entry name" value="THAP"/>
    <property type="match status" value="1"/>
</dbReference>
<name>A0ABM1ZDI8_AEDAL</name>
<dbReference type="GeneID" id="134286365"/>
<keyword evidence="9" id="KW-1185">Reference proteome</keyword>
<evidence type="ECO:0000256" key="2">
    <source>
        <dbReference type="ARBA" id="ARBA00022771"/>
    </source>
</evidence>
<reference evidence="9" key="1">
    <citation type="journal article" date="2015" name="Proc. Natl. Acad. Sci. U.S.A.">
        <title>Genome sequence of the Asian Tiger mosquito, Aedes albopictus, reveals insights into its biology, genetics, and evolution.</title>
        <authorList>
            <person name="Chen X.G."/>
            <person name="Jiang X."/>
            <person name="Gu J."/>
            <person name="Xu M."/>
            <person name="Wu Y."/>
            <person name="Deng Y."/>
            <person name="Zhang C."/>
            <person name="Bonizzoni M."/>
            <person name="Dermauw W."/>
            <person name="Vontas J."/>
            <person name="Armbruster P."/>
            <person name="Huang X."/>
            <person name="Yang Y."/>
            <person name="Zhang H."/>
            <person name="He W."/>
            <person name="Peng H."/>
            <person name="Liu Y."/>
            <person name="Wu K."/>
            <person name="Chen J."/>
            <person name="Lirakis M."/>
            <person name="Topalis P."/>
            <person name="Van Leeuwen T."/>
            <person name="Hall A.B."/>
            <person name="Jiang X."/>
            <person name="Thorpe C."/>
            <person name="Mueller R.L."/>
            <person name="Sun C."/>
            <person name="Waterhouse R.M."/>
            <person name="Yan G."/>
            <person name="Tu Z.J."/>
            <person name="Fang X."/>
            <person name="James A.A."/>
        </authorList>
    </citation>
    <scope>NUCLEOTIDE SEQUENCE [LARGE SCALE GENOMIC DNA]</scope>
    <source>
        <strain evidence="9">Foshan</strain>
    </source>
</reference>
<feature type="domain" description="THAP-type" evidence="7">
    <location>
        <begin position="1"/>
        <end position="112"/>
    </location>
</feature>
<evidence type="ECO:0000313" key="8">
    <source>
        <dbReference type="EnsemblMetazoa" id="AALFPA23_017483.P25503"/>
    </source>
</evidence>
<dbReference type="Pfam" id="PF05485">
    <property type="entry name" value="THAP"/>
    <property type="match status" value="1"/>
</dbReference>
<dbReference type="Proteomes" id="UP000069940">
    <property type="component" value="Unassembled WGS sequence"/>
</dbReference>
<evidence type="ECO:0000256" key="5">
    <source>
        <dbReference type="PROSITE-ProRule" id="PRU00309"/>
    </source>
</evidence>
<evidence type="ECO:0000256" key="6">
    <source>
        <dbReference type="SAM" id="Coils"/>
    </source>
</evidence>
<keyword evidence="6" id="KW-0175">Coiled coil</keyword>
<evidence type="ECO:0000256" key="4">
    <source>
        <dbReference type="ARBA" id="ARBA00023125"/>
    </source>
</evidence>
<evidence type="ECO:0000256" key="1">
    <source>
        <dbReference type="ARBA" id="ARBA00022723"/>
    </source>
</evidence>
<evidence type="ECO:0000313" key="9">
    <source>
        <dbReference type="Proteomes" id="UP000069940"/>
    </source>
</evidence>
<dbReference type="RefSeq" id="XP_062703961.1">
    <property type="nucleotide sequence ID" value="XM_062847977.1"/>
</dbReference>
<dbReference type="PROSITE" id="PS50950">
    <property type="entry name" value="ZF_THAP"/>
    <property type="match status" value="1"/>
</dbReference>
<evidence type="ECO:0000256" key="3">
    <source>
        <dbReference type="ARBA" id="ARBA00022833"/>
    </source>
</evidence>
<keyword evidence="3" id="KW-0862">Zinc</keyword>
<dbReference type="InterPro" id="IPR006612">
    <property type="entry name" value="THAP_Znf"/>
</dbReference>